<accession>A0ABQ7RTC6</accession>
<dbReference type="Proteomes" id="UP001197328">
    <property type="component" value="Unassembled WGS sequence"/>
</dbReference>
<feature type="region of interest" description="Disordered" evidence="1">
    <location>
        <begin position="1"/>
        <end position="139"/>
    </location>
</feature>
<proteinExistence type="predicted"/>
<evidence type="ECO:0000256" key="1">
    <source>
        <dbReference type="SAM" id="MobiDB-lite"/>
    </source>
</evidence>
<feature type="compositionally biased region" description="Polar residues" evidence="1">
    <location>
        <begin position="1"/>
        <end position="51"/>
    </location>
</feature>
<gene>
    <name evidence="2" type="ORF">KL940_004030</name>
</gene>
<keyword evidence="3" id="KW-1185">Reference proteome</keyword>
<evidence type="ECO:0000313" key="2">
    <source>
        <dbReference type="EMBL" id="KAG7847284.1"/>
    </source>
</evidence>
<organism evidence="2 3">
    <name type="scientific">Pichia angusta</name>
    <name type="common">Yeast</name>
    <name type="synonym">Hansenula polymorpha</name>
    <dbReference type="NCBI Taxonomy" id="870730"/>
    <lineage>
        <taxon>Eukaryota</taxon>
        <taxon>Fungi</taxon>
        <taxon>Dikarya</taxon>
        <taxon>Ascomycota</taxon>
        <taxon>Saccharomycotina</taxon>
        <taxon>Pichiomycetes</taxon>
        <taxon>Pichiales</taxon>
        <taxon>Pichiaceae</taxon>
        <taxon>Ogataea</taxon>
    </lineage>
</organism>
<evidence type="ECO:0000313" key="3">
    <source>
        <dbReference type="Proteomes" id="UP001197328"/>
    </source>
</evidence>
<name>A0ABQ7RTC6_PICAN</name>
<sequence length="139" mass="14826">MSPEQTNSPDACNKNASTHTSPLSMQPPSYPHSSPGYTASSSKESLQNSFVSAQQTLGSGSGTGPLPPGATEGRAQNASQIGENPFNPRNAPGPEKRGLRNVLRKVDTQSSELHPQSRDFHAESHHVTHNASFQCHRLA</sequence>
<dbReference type="EMBL" id="JAHLVD010000011">
    <property type="protein sequence ID" value="KAG7847284.1"/>
    <property type="molecule type" value="Genomic_DNA"/>
</dbReference>
<reference evidence="2 3" key="1">
    <citation type="journal article" date="2021" name="G3 (Bethesda)">
        <title>Genomic diversity, chromosomal rearrangements, and interspecies hybridization in the ogataea polymorpha species complex.</title>
        <authorList>
            <person name="Hanson S.J."/>
            <person name="Cinneide E.O."/>
            <person name="Salzberg L.I."/>
            <person name="Wolfe K.H."/>
            <person name="McGowan J."/>
            <person name="Fitzpatrick D.A."/>
            <person name="Matlin K."/>
        </authorList>
    </citation>
    <scope>NUCLEOTIDE SEQUENCE [LARGE SCALE GENOMIC DNA]</scope>
    <source>
        <strain evidence="2">51-138</strain>
    </source>
</reference>
<comment type="caution">
    <text evidence="2">The sequence shown here is derived from an EMBL/GenBank/DDBJ whole genome shotgun (WGS) entry which is preliminary data.</text>
</comment>
<protein>
    <submittedName>
        <fullName evidence="2">Uncharacterized protein</fullName>
    </submittedName>
</protein>
<feature type="compositionally biased region" description="Basic and acidic residues" evidence="1">
    <location>
        <begin position="115"/>
        <end position="126"/>
    </location>
</feature>